<dbReference type="CDD" id="cd00130">
    <property type="entry name" value="PAS"/>
    <property type="match status" value="1"/>
</dbReference>
<dbReference type="EMBL" id="DYTQ01000106">
    <property type="protein sequence ID" value="HJH24895.1"/>
    <property type="molecule type" value="Genomic_DNA"/>
</dbReference>
<feature type="transmembrane region" description="Helical" evidence="13">
    <location>
        <begin position="35"/>
        <end position="55"/>
    </location>
</feature>
<evidence type="ECO:0000256" key="2">
    <source>
        <dbReference type="ARBA" id="ARBA00004141"/>
    </source>
</evidence>
<dbReference type="InterPro" id="IPR011006">
    <property type="entry name" value="CheY-like_superfamily"/>
</dbReference>
<dbReference type="Pfam" id="PF00512">
    <property type="entry name" value="HisKA"/>
    <property type="match status" value="1"/>
</dbReference>
<feature type="domain" description="Histidine kinase" evidence="14">
    <location>
        <begin position="792"/>
        <end position="1005"/>
    </location>
</feature>
<dbReference type="InterPro" id="IPR005467">
    <property type="entry name" value="His_kinase_dom"/>
</dbReference>
<feature type="transmembrane region" description="Helical" evidence="13">
    <location>
        <begin position="404"/>
        <end position="425"/>
    </location>
</feature>
<dbReference type="PRINTS" id="PR00344">
    <property type="entry name" value="BCTRLSENSOR"/>
</dbReference>
<feature type="transmembrane region" description="Helical" evidence="13">
    <location>
        <begin position="491"/>
        <end position="508"/>
    </location>
</feature>
<dbReference type="Gene3D" id="1.10.287.130">
    <property type="match status" value="1"/>
</dbReference>
<evidence type="ECO:0000256" key="3">
    <source>
        <dbReference type="ARBA" id="ARBA00006434"/>
    </source>
</evidence>
<dbReference type="Proteomes" id="UP000700248">
    <property type="component" value="Unassembled WGS sequence"/>
</dbReference>
<dbReference type="Pfam" id="PF00072">
    <property type="entry name" value="Response_reg"/>
    <property type="match status" value="1"/>
</dbReference>
<comment type="caution">
    <text evidence="16">The sequence shown here is derived from an EMBL/GenBank/DDBJ whole genome shotgun (WGS) entry which is preliminary data.</text>
</comment>
<organism evidence="16 17">
    <name type="scientific">Paenalcaligenes hominis</name>
    <dbReference type="NCBI Taxonomy" id="643674"/>
    <lineage>
        <taxon>Bacteria</taxon>
        <taxon>Pseudomonadati</taxon>
        <taxon>Pseudomonadota</taxon>
        <taxon>Betaproteobacteria</taxon>
        <taxon>Burkholderiales</taxon>
        <taxon>Alcaligenaceae</taxon>
        <taxon>Paenalcaligenes</taxon>
    </lineage>
</organism>
<dbReference type="SMART" id="SM00448">
    <property type="entry name" value="REC"/>
    <property type="match status" value="1"/>
</dbReference>
<keyword evidence="5 11" id="KW-0597">Phosphoprotein</keyword>
<keyword evidence="6" id="KW-0808">Transferase</keyword>
<evidence type="ECO:0000256" key="11">
    <source>
        <dbReference type="PROSITE-ProRule" id="PRU00169"/>
    </source>
</evidence>
<dbReference type="SMART" id="SM00091">
    <property type="entry name" value="PAS"/>
    <property type="match status" value="1"/>
</dbReference>
<feature type="coiled-coil region" evidence="12">
    <location>
        <begin position="751"/>
        <end position="785"/>
    </location>
</feature>
<dbReference type="InterPro" id="IPR036890">
    <property type="entry name" value="HATPase_C_sf"/>
</dbReference>
<feature type="transmembrane region" description="Helical" evidence="13">
    <location>
        <begin position="153"/>
        <end position="175"/>
    </location>
</feature>
<dbReference type="FunFam" id="3.30.565.10:FF:000049">
    <property type="entry name" value="Two-component sensor histidine kinase"/>
    <property type="match status" value="1"/>
</dbReference>
<feature type="transmembrane region" description="Helical" evidence="13">
    <location>
        <begin position="115"/>
        <end position="133"/>
    </location>
</feature>
<dbReference type="EC" id="2.7.13.3" evidence="4"/>
<dbReference type="PANTHER" id="PTHR43047">
    <property type="entry name" value="TWO-COMPONENT HISTIDINE PROTEIN KINASE"/>
    <property type="match status" value="1"/>
</dbReference>
<dbReference type="Gene3D" id="3.30.450.20">
    <property type="entry name" value="PAS domain"/>
    <property type="match status" value="1"/>
</dbReference>
<feature type="transmembrane region" description="Helical" evidence="13">
    <location>
        <begin position="322"/>
        <end position="352"/>
    </location>
</feature>
<dbReference type="AlphaFoldDB" id="A0A9D2VH98"/>
<dbReference type="InterPro" id="IPR003594">
    <property type="entry name" value="HATPase_dom"/>
</dbReference>
<dbReference type="PROSITE" id="PS50283">
    <property type="entry name" value="NA_SOLUT_SYMP_3"/>
    <property type="match status" value="1"/>
</dbReference>
<dbReference type="SMART" id="SM00388">
    <property type="entry name" value="HisKA"/>
    <property type="match status" value="1"/>
</dbReference>
<feature type="transmembrane region" description="Helical" evidence="13">
    <location>
        <begin position="272"/>
        <end position="302"/>
    </location>
</feature>
<dbReference type="InterPro" id="IPR000014">
    <property type="entry name" value="PAS"/>
</dbReference>
<keyword evidence="12" id="KW-0175">Coiled coil</keyword>
<feature type="domain" description="Response regulatory" evidence="15">
    <location>
        <begin position="1030"/>
        <end position="1143"/>
    </location>
</feature>
<comment type="similarity">
    <text evidence="3">Belongs to the sodium:solute symporter (SSF) (TC 2.A.21) family.</text>
</comment>
<name>A0A9D2VH98_9BURK</name>
<evidence type="ECO:0000256" key="10">
    <source>
        <dbReference type="ARBA" id="ARBA00023136"/>
    </source>
</evidence>
<dbReference type="Pfam" id="PF02518">
    <property type="entry name" value="HATPase_c"/>
    <property type="match status" value="1"/>
</dbReference>
<dbReference type="SMART" id="SM00387">
    <property type="entry name" value="HATPase_c"/>
    <property type="match status" value="1"/>
</dbReference>
<keyword evidence="9 13" id="KW-1133">Transmembrane helix</keyword>
<dbReference type="CDD" id="cd10322">
    <property type="entry name" value="SLC5sbd"/>
    <property type="match status" value="1"/>
</dbReference>
<dbReference type="RefSeq" id="WP_276831670.1">
    <property type="nucleotide sequence ID" value="NZ_DYTQ01000106.1"/>
</dbReference>
<evidence type="ECO:0000256" key="4">
    <source>
        <dbReference type="ARBA" id="ARBA00012438"/>
    </source>
</evidence>
<evidence type="ECO:0000313" key="16">
    <source>
        <dbReference type="EMBL" id="HJH24895.1"/>
    </source>
</evidence>
<dbReference type="GO" id="GO:0009927">
    <property type="term" value="F:histidine phosphotransfer kinase activity"/>
    <property type="evidence" value="ECO:0007669"/>
    <property type="project" value="TreeGrafter"/>
</dbReference>
<reference evidence="16" key="2">
    <citation type="submission" date="2021-09" db="EMBL/GenBank/DDBJ databases">
        <authorList>
            <person name="Gilroy R."/>
        </authorList>
    </citation>
    <scope>NUCLEOTIDE SEQUENCE</scope>
    <source>
        <strain evidence="16">CHK175-13533</strain>
    </source>
</reference>
<evidence type="ECO:0000259" key="14">
    <source>
        <dbReference type="PROSITE" id="PS50109"/>
    </source>
</evidence>
<dbReference type="PROSITE" id="PS50110">
    <property type="entry name" value="RESPONSE_REGULATORY"/>
    <property type="match status" value="1"/>
</dbReference>
<evidence type="ECO:0000256" key="6">
    <source>
        <dbReference type="ARBA" id="ARBA00022679"/>
    </source>
</evidence>
<feature type="transmembrane region" description="Helical" evidence="13">
    <location>
        <begin position="67"/>
        <end position="86"/>
    </location>
</feature>
<feature type="transmembrane region" description="Helical" evidence="13">
    <location>
        <begin position="437"/>
        <end position="454"/>
    </location>
</feature>
<comment type="subcellular location">
    <subcellularLocation>
        <location evidence="2">Membrane</location>
        <topology evidence="2">Multi-pass membrane protein</topology>
    </subcellularLocation>
</comment>
<dbReference type="SUPFAM" id="SSF47384">
    <property type="entry name" value="Homodimeric domain of signal transducing histidine kinase"/>
    <property type="match status" value="1"/>
</dbReference>
<evidence type="ECO:0000256" key="9">
    <source>
        <dbReference type="ARBA" id="ARBA00022989"/>
    </source>
</evidence>
<dbReference type="SUPFAM" id="SSF55785">
    <property type="entry name" value="PYP-like sensor domain (PAS domain)"/>
    <property type="match status" value="1"/>
</dbReference>
<dbReference type="CDD" id="cd00082">
    <property type="entry name" value="HisKA"/>
    <property type="match status" value="1"/>
</dbReference>
<reference evidence="16" key="1">
    <citation type="journal article" date="2021" name="PeerJ">
        <title>Extensive microbial diversity within the chicken gut microbiome revealed by metagenomics and culture.</title>
        <authorList>
            <person name="Gilroy R."/>
            <person name="Ravi A."/>
            <person name="Getino M."/>
            <person name="Pursley I."/>
            <person name="Horton D.L."/>
            <person name="Alikhan N.F."/>
            <person name="Baker D."/>
            <person name="Gharbi K."/>
            <person name="Hall N."/>
            <person name="Watson M."/>
            <person name="Adriaenssens E.M."/>
            <person name="Foster-Nyarko E."/>
            <person name="Jarju S."/>
            <person name="Secka A."/>
            <person name="Antonio M."/>
            <person name="Oren A."/>
            <person name="Chaudhuri R.R."/>
            <person name="La Ragione R."/>
            <person name="Hildebrand F."/>
            <person name="Pallen M.J."/>
        </authorList>
    </citation>
    <scope>NUCLEOTIDE SEQUENCE</scope>
    <source>
        <strain evidence="16">CHK175-13533</strain>
    </source>
</reference>
<dbReference type="InterPro" id="IPR035965">
    <property type="entry name" value="PAS-like_dom_sf"/>
</dbReference>
<dbReference type="CDD" id="cd00156">
    <property type="entry name" value="REC"/>
    <property type="match status" value="1"/>
</dbReference>
<feature type="transmembrane region" description="Helical" evidence="13">
    <location>
        <begin position="373"/>
        <end position="392"/>
    </location>
</feature>
<evidence type="ECO:0000256" key="5">
    <source>
        <dbReference type="ARBA" id="ARBA00022553"/>
    </source>
</evidence>
<keyword evidence="8 16" id="KW-0418">Kinase</keyword>
<dbReference type="Pfam" id="PF12860">
    <property type="entry name" value="PAS_7"/>
    <property type="match status" value="1"/>
</dbReference>
<evidence type="ECO:0000256" key="13">
    <source>
        <dbReference type="SAM" id="Phobius"/>
    </source>
</evidence>
<dbReference type="GO" id="GO:0022857">
    <property type="term" value="F:transmembrane transporter activity"/>
    <property type="evidence" value="ECO:0007669"/>
    <property type="project" value="InterPro"/>
</dbReference>
<evidence type="ECO:0000259" key="15">
    <source>
        <dbReference type="PROSITE" id="PS50110"/>
    </source>
</evidence>
<accession>A0A9D2VH98</accession>
<dbReference type="Gene3D" id="1.20.1730.10">
    <property type="entry name" value="Sodium/glucose cotransporter"/>
    <property type="match status" value="1"/>
</dbReference>
<protein>
    <recommendedName>
        <fullName evidence="4">histidine kinase</fullName>
        <ecNumber evidence="4">2.7.13.3</ecNumber>
    </recommendedName>
</protein>
<dbReference type="InterPro" id="IPR003661">
    <property type="entry name" value="HisK_dim/P_dom"/>
</dbReference>
<dbReference type="InterPro" id="IPR001734">
    <property type="entry name" value="Na/solute_symporter"/>
</dbReference>
<comment type="catalytic activity">
    <reaction evidence="1">
        <text>ATP + protein L-histidine = ADP + protein N-phospho-L-histidine.</text>
        <dbReference type="EC" id="2.7.13.3"/>
    </reaction>
</comment>
<sequence>MLPVWVVLASLLYAAILFAIAYVGDRNPLYTQRPWLRPTVYSLALAVYCSSWTFYGAVGSAVRYGIGYLPIYLGPMLMLLFGWRIIERLALVAQSQNTVSIADFMASRYGRSQRLAGMVALVAVIAAIPYLALQYKAVTLSLGILTGRDIQNTILGDPALYVAILMALFSILFGTRQVDATEHRPGLMLAVAFESLVKLIALTAVGVFALIWSKRNQLDVYGAMQQLIEQAPPVGFVGQTLLAFAAIICLPRQFHVAIVECGKVADIRRARWMFGSYLVIVSLMVLPIAAVGVQLFGGSGAVAPDTFVLALPLSQNQLTLALAVYIGGFSAATGMVIVTSVALSTLVSNDLVMPILLRRGWAQQAQGDMSRTVLWIRRMAILFISAWAYGYYLSSGSDTALSAYGLMAFAAVAQFAPGLIGGLYWQGASRRGVESGLVLGFGVWIYTLLLPTLTESGWFNSAWLYNGPWDIRWLSPYQLFGLTGLDPLSHGTFWSLLFNISAFLFVSFRKRPGLRDRLRAEPFLDPYAERRALPSKQSYGDLYVLDLLALAGRIVGEKKATWAFEKQAALLDQHLDVDLRANSGWIQFTELLLAAAVGAASARLVLTSALRGSGMEVTTIVAILDEAGQELRFNRDILLATLENLDQGVSVVDAEMCLVAWNQRYQQLLDYPPGMLYVGRPVADLIRFNAQRGKIQHRHPRDIEEAVRRRIAFMRAGTSHVFQRTLNNKQVIELRGRPLPGGGYVTSYSDVTEYKRVERELLEINENLEQRVAERTQEAERAQQSRTHFLTAVSHDVLQPINAARLFASALHDSTDTNEMRRLSERVDASLRAAEELLDGLLDISQLDAGALQPEITVFKAEEVVNDLLQQYAPLAKRRHLALRTYIRPLYVRSDQRLLRRVLQNFIANALRYTREGRIIVAGRVRGDAMEFQVWDSGQGIPPHHLQNIYNEFHRYDQSYDWGERGMGLGLSICQRISSLLNHPLQAISEVNKGSMFSIRVPLAPPPLPDPTTSAAVPAPSNALALDGLRVLCLDNDVEILMGMEALLSQWGIDVITATTIDDALSKMKQAPHVLLVDYHLHDRLNGIESLDALREHAKHLQGALLTADGSDELKQLAREKGYLVLTKPVKPASLRAFLAAQRRD</sequence>
<dbReference type="InterPro" id="IPR038377">
    <property type="entry name" value="Na/Glc_symporter_sf"/>
</dbReference>
<evidence type="ECO:0000256" key="1">
    <source>
        <dbReference type="ARBA" id="ARBA00000085"/>
    </source>
</evidence>
<evidence type="ECO:0000256" key="7">
    <source>
        <dbReference type="ARBA" id="ARBA00022692"/>
    </source>
</evidence>
<feature type="transmembrane region" description="Helical" evidence="13">
    <location>
        <begin position="6"/>
        <end position="23"/>
    </location>
</feature>
<evidence type="ECO:0000256" key="12">
    <source>
        <dbReference type="SAM" id="Coils"/>
    </source>
</evidence>
<dbReference type="Gene3D" id="3.30.565.10">
    <property type="entry name" value="Histidine kinase-like ATPase, C-terminal domain"/>
    <property type="match status" value="1"/>
</dbReference>
<gene>
    <name evidence="16" type="ORF">K8U84_10110</name>
</gene>
<dbReference type="InterPro" id="IPR001789">
    <property type="entry name" value="Sig_transdc_resp-reg_receiver"/>
</dbReference>
<dbReference type="PANTHER" id="PTHR43047:SF9">
    <property type="entry name" value="HISTIDINE KINASE"/>
    <property type="match status" value="1"/>
</dbReference>
<dbReference type="SUPFAM" id="SSF52172">
    <property type="entry name" value="CheY-like"/>
    <property type="match status" value="1"/>
</dbReference>
<dbReference type="Gene3D" id="3.40.50.2300">
    <property type="match status" value="1"/>
</dbReference>
<dbReference type="InterPro" id="IPR036097">
    <property type="entry name" value="HisK_dim/P_sf"/>
</dbReference>
<proteinExistence type="inferred from homology"/>
<dbReference type="PROSITE" id="PS50109">
    <property type="entry name" value="HIS_KIN"/>
    <property type="match status" value="1"/>
</dbReference>
<evidence type="ECO:0000256" key="8">
    <source>
        <dbReference type="ARBA" id="ARBA00022777"/>
    </source>
</evidence>
<feature type="modified residue" description="4-aspartylphosphate" evidence="11">
    <location>
        <position position="1078"/>
    </location>
</feature>
<evidence type="ECO:0000313" key="17">
    <source>
        <dbReference type="Proteomes" id="UP000700248"/>
    </source>
</evidence>
<dbReference type="GO" id="GO:0005886">
    <property type="term" value="C:plasma membrane"/>
    <property type="evidence" value="ECO:0007669"/>
    <property type="project" value="TreeGrafter"/>
</dbReference>
<dbReference type="InterPro" id="IPR004358">
    <property type="entry name" value="Sig_transdc_His_kin-like_C"/>
</dbReference>
<keyword evidence="7 13" id="KW-0812">Transmembrane</keyword>
<keyword evidence="10 13" id="KW-0472">Membrane</keyword>
<dbReference type="SUPFAM" id="SSF55874">
    <property type="entry name" value="ATPase domain of HSP90 chaperone/DNA topoisomerase II/histidine kinase"/>
    <property type="match status" value="1"/>
</dbReference>
<dbReference type="GO" id="GO:0000155">
    <property type="term" value="F:phosphorelay sensor kinase activity"/>
    <property type="evidence" value="ECO:0007669"/>
    <property type="project" value="InterPro"/>
</dbReference>
<feature type="transmembrane region" description="Helical" evidence="13">
    <location>
        <begin position="187"/>
        <end position="212"/>
    </location>
</feature>